<dbReference type="InterPro" id="IPR003661">
    <property type="entry name" value="HisK_dim/P_dom"/>
</dbReference>
<organism evidence="14 15">
    <name type="scientific">Turicibacter sanguinis</name>
    <dbReference type="NCBI Taxonomy" id="154288"/>
    <lineage>
        <taxon>Bacteria</taxon>
        <taxon>Bacillati</taxon>
        <taxon>Bacillota</taxon>
        <taxon>Erysipelotrichia</taxon>
        <taxon>Erysipelotrichales</taxon>
        <taxon>Turicibacteraceae</taxon>
        <taxon>Turicibacter</taxon>
    </lineage>
</organism>
<keyword evidence="10" id="KW-0067">ATP-binding</keyword>
<dbReference type="CDD" id="cd00082">
    <property type="entry name" value="HisKA"/>
    <property type="match status" value="1"/>
</dbReference>
<evidence type="ECO:0000256" key="2">
    <source>
        <dbReference type="ARBA" id="ARBA00004651"/>
    </source>
</evidence>
<dbReference type="SMART" id="SM00304">
    <property type="entry name" value="HAMP"/>
    <property type="match status" value="1"/>
</dbReference>
<dbReference type="PRINTS" id="PR00344">
    <property type="entry name" value="BCTRLSENSOR"/>
</dbReference>
<evidence type="ECO:0000256" key="9">
    <source>
        <dbReference type="ARBA" id="ARBA00022777"/>
    </source>
</evidence>
<dbReference type="Gene3D" id="3.30.565.10">
    <property type="entry name" value="Histidine kinase-like ATPase, C-terminal domain"/>
    <property type="match status" value="1"/>
</dbReference>
<dbReference type="SMART" id="SM00388">
    <property type="entry name" value="HisKA"/>
    <property type="match status" value="1"/>
</dbReference>
<dbReference type="Gene3D" id="6.10.340.10">
    <property type="match status" value="1"/>
</dbReference>
<keyword evidence="11" id="KW-1133">Transmembrane helix</keyword>
<accession>A0A6A8SDY2</accession>
<evidence type="ECO:0000256" key="7">
    <source>
        <dbReference type="ARBA" id="ARBA00022692"/>
    </source>
</evidence>
<dbReference type="PROSITE" id="PS50885">
    <property type="entry name" value="HAMP"/>
    <property type="match status" value="1"/>
</dbReference>
<dbReference type="InterPro" id="IPR003660">
    <property type="entry name" value="HAMP_dom"/>
</dbReference>
<dbReference type="PANTHER" id="PTHR45528:SF1">
    <property type="entry name" value="SENSOR HISTIDINE KINASE CPXA"/>
    <property type="match status" value="1"/>
</dbReference>
<keyword evidence="7" id="KW-0812">Transmembrane</keyword>
<name>A0A6A8SDY2_9FIRM</name>
<comment type="catalytic activity">
    <reaction evidence="1">
        <text>ATP + protein L-histidine = ADP + protein N-phospho-L-histidine.</text>
        <dbReference type="EC" id="2.7.13.3"/>
    </reaction>
</comment>
<dbReference type="PROSITE" id="PS50109">
    <property type="entry name" value="HIS_KIN"/>
    <property type="match status" value="1"/>
</dbReference>
<evidence type="ECO:0000256" key="11">
    <source>
        <dbReference type="ARBA" id="ARBA00022989"/>
    </source>
</evidence>
<evidence type="ECO:0000256" key="13">
    <source>
        <dbReference type="ARBA" id="ARBA00023136"/>
    </source>
</evidence>
<dbReference type="Proteomes" id="UP000487649">
    <property type="component" value="Unassembled WGS sequence"/>
</dbReference>
<keyword evidence="6" id="KW-0808">Transferase</keyword>
<dbReference type="EMBL" id="WMQE01000003">
    <property type="protein sequence ID" value="MTK20272.1"/>
    <property type="molecule type" value="Genomic_DNA"/>
</dbReference>
<dbReference type="CDD" id="cd00075">
    <property type="entry name" value="HATPase"/>
    <property type="match status" value="1"/>
</dbReference>
<dbReference type="GO" id="GO:0005524">
    <property type="term" value="F:ATP binding"/>
    <property type="evidence" value="ECO:0007669"/>
    <property type="project" value="UniProtKB-KW"/>
</dbReference>
<keyword evidence="4" id="KW-1003">Cell membrane</keyword>
<dbReference type="EC" id="2.7.13.3" evidence="3"/>
<dbReference type="InterPro" id="IPR036890">
    <property type="entry name" value="HATPase_C_sf"/>
</dbReference>
<dbReference type="InterPro" id="IPR036097">
    <property type="entry name" value="HisK_dim/P_sf"/>
</dbReference>
<dbReference type="CDD" id="cd06225">
    <property type="entry name" value="HAMP"/>
    <property type="match status" value="1"/>
</dbReference>
<evidence type="ECO:0000256" key="8">
    <source>
        <dbReference type="ARBA" id="ARBA00022741"/>
    </source>
</evidence>
<dbReference type="RefSeq" id="WP_006785030.1">
    <property type="nucleotide sequence ID" value="NZ_CAJJOK010000001.1"/>
</dbReference>
<keyword evidence="13" id="KW-0472">Membrane</keyword>
<keyword evidence="9" id="KW-0418">Kinase</keyword>
<evidence type="ECO:0000256" key="4">
    <source>
        <dbReference type="ARBA" id="ARBA00022475"/>
    </source>
</evidence>
<dbReference type="Pfam" id="PF02518">
    <property type="entry name" value="HATPase_c"/>
    <property type="match status" value="1"/>
</dbReference>
<evidence type="ECO:0000256" key="5">
    <source>
        <dbReference type="ARBA" id="ARBA00022553"/>
    </source>
</evidence>
<evidence type="ECO:0000313" key="14">
    <source>
        <dbReference type="EMBL" id="MTK20272.1"/>
    </source>
</evidence>
<evidence type="ECO:0000256" key="12">
    <source>
        <dbReference type="ARBA" id="ARBA00023012"/>
    </source>
</evidence>
<dbReference type="InterPro" id="IPR005467">
    <property type="entry name" value="His_kinase_dom"/>
</dbReference>
<dbReference type="AlphaFoldDB" id="A0A6A8SDY2"/>
<dbReference type="Gene3D" id="1.10.287.130">
    <property type="match status" value="1"/>
</dbReference>
<dbReference type="GO" id="GO:0000155">
    <property type="term" value="F:phosphorelay sensor kinase activity"/>
    <property type="evidence" value="ECO:0007669"/>
    <property type="project" value="InterPro"/>
</dbReference>
<dbReference type="SUPFAM" id="SSF158472">
    <property type="entry name" value="HAMP domain-like"/>
    <property type="match status" value="1"/>
</dbReference>
<protein>
    <recommendedName>
        <fullName evidence="3">histidine kinase</fullName>
        <ecNumber evidence="3">2.7.13.3</ecNumber>
    </recommendedName>
</protein>
<sequence>MKKFKLTLKWRFTLLTLVIMILTSAILVVSINYDIKKTMPGLTDLIIDIYSFENNETYGIIIPNYMTDNNVVIIDNAIGETVSNIYTTSIITFCFITILGCLTTYFVVNKALKPVIDLNHNIKEINEDNLTCTLNVQGPHDEIQELAISFNKMLAKLENAFASQKRFNSSVAHELKTPLAVIKTNIDVLKSNEETNIEEYKTTIEVIEKSVLKMNGIIETLLDIIRQENEPLNDRVNVSVILEDVVEDLNVIASKSGISIEVNIEEIEDEMVGNEILLYRALYNIIENAIKYNKPLGTVTISCMKEQENIYIKISDTGEGIAVEEYENIFKPFYRCQGTNLSSNSGIGLGLSLTQSAIKMHGGEITVNSIINQGTEFLIILPIVV</sequence>
<dbReference type="GO" id="GO:0005886">
    <property type="term" value="C:plasma membrane"/>
    <property type="evidence" value="ECO:0007669"/>
    <property type="project" value="UniProtKB-SubCell"/>
</dbReference>
<dbReference type="SUPFAM" id="SSF47384">
    <property type="entry name" value="Homodimeric domain of signal transducing histidine kinase"/>
    <property type="match status" value="1"/>
</dbReference>
<dbReference type="GeneID" id="60058450"/>
<dbReference type="SUPFAM" id="SSF55874">
    <property type="entry name" value="ATPase domain of HSP90 chaperone/DNA topoisomerase II/histidine kinase"/>
    <property type="match status" value="1"/>
</dbReference>
<keyword evidence="8" id="KW-0547">Nucleotide-binding</keyword>
<evidence type="ECO:0000256" key="10">
    <source>
        <dbReference type="ARBA" id="ARBA00022840"/>
    </source>
</evidence>
<dbReference type="SMART" id="SM00387">
    <property type="entry name" value="HATPase_c"/>
    <property type="match status" value="1"/>
</dbReference>
<evidence type="ECO:0000256" key="6">
    <source>
        <dbReference type="ARBA" id="ARBA00022679"/>
    </source>
</evidence>
<comment type="caution">
    <text evidence="14">The sequence shown here is derived from an EMBL/GenBank/DDBJ whole genome shotgun (WGS) entry which is preliminary data.</text>
</comment>
<evidence type="ECO:0000313" key="15">
    <source>
        <dbReference type="Proteomes" id="UP000487649"/>
    </source>
</evidence>
<dbReference type="InterPro" id="IPR004358">
    <property type="entry name" value="Sig_transdc_His_kin-like_C"/>
</dbReference>
<dbReference type="OrthoDB" id="9813151at2"/>
<evidence type="ECO:0000256" key="1">
    <source>
        <dbReference type="ARBA" id="ARBA00000085"/>
    </source>
</evidence>
<gene>
    <name evidence="14" type="ORF">GMA92_02310</name>
</gene>
<keyword evidence="5" id="KW-0597">Phosphoprotein</keyword>
<evidence type="ECO:0000256" key="3">
    <source>
        <dbReference type="ARBA" id="ARBA00012438"/>
    </source>
</evidence>
<dbReference type="InterPro" id="IPR050398">
    <property type="entry name" value="HssS/ArlS-like"/>
</dbReference>
<dbReference type="Pfam" id="PF00512">
    <property type="entry name" value="HisKA"/>
    <property type="match status" value="1"/>
</dbReference>
<dbReference type="PANTHER" id="PTHR45528">
    <property type="entry name" value="SENSOR HISTIDINE KINASE CPXA"/>
    <property type="match status" value="1"/>
</dbReference>
<proteinExistence type="predicted"/>
<dbReference type="FunFam" id="3.30.565.10:FF:000006">
    <property type="entry name" value="Sensor histidine kinase WalK"/>
    <property type="match status" value="1"/>
</dbReference>
<keyword evidence="12" id="KW-0902">Two-component regulatory system</keyword>
<comment type="subcellular location">
    <subcellularLocation>
        <location evidence="2">Cell membrane</location>
        <topology evidence="2">Multi-pass membrane protein</topology>
    </subcellularLocation>
</comment>
<dbReference type="Pfam" id="PF00672">
    <property type="entry name" value="HAMP"/>
    <property type="match status" value="1"/>
</dbReference>
<dbReference type="InterPro" id="IPR003594">
    <property type="entry name" value="HATPase_dom"/>
</dbReference>
<reference evidence="14 15" key="1">
    <citation type="journal article" date="2019" name="Nat. Med.">
        <title>A library of human gut bacterial isolates paired with longitudinal multiomics data enables mechanistic microbiome research.</title>
        <authorList>
            <person name="Poyet M."/>
            <person name="Groussin M."/>
            <person name="Gibbons S.M."/>
            <person name="Avila-Pacheco J."/>
            <person name="Jiang X."/>
            <person name="Kearney S.M."/>
            <person name="Perrotta A.R."/>
            <person name="Berdy B."/>
            <person name="Zhao S."/>
            <person name="Lieberman T.D."/>
            <person name="Swanson P.K."/>
            <person name="Smith M."/>
            <person name="Roesemann S."/>
            <person name="Alexander J.E."/>
            <person name="Rich S.A."/>
            <person name="Livny J."/>
            <person name="Vlamakis H."/>
            <person name="Clish C."/>
            <person name="Bullock K."/>
            <person name="Deik A."/>
            <person name="Scott J."/>
            <person name="Pierce K.A."/>
            <person name="Xavier R.J."/>
            <person name="Alm E.J."/>
        </authorList>
    </citation>
    <scope>NUCLEOTIDE SEQUENCE [LARGE SCALE GENOMIC DNA]</scope>
    <source>
        <strain evidence="14 15">BIOML-A198</strain>
    </source>
</reference>